<dbReference type="Proteomes" id="UP000799118">
    <property type="component" value="Unassembled WGS sequence"/>
</dbReference>
<protein>
    <submittedName>
        <fullName evidence="1">Uncharacterized protein</fullName>
    </submittedName>
</protein>
<reference evidence="1" key="1">
    <citation type="journal article" date="2019" name="Environ. Microbiol.">
        <title>Fungal ecological strategies reflected in gene transcription - a case study of two litter decomposers.</title>
        <authorList>
            <person name="Barbi F."/>
            <person name="Kohler A."/>
            <person name="Barry K."/>
            <person name="Baskaran P."/>
            <person name="Daum C."/>
            <person name="Fauchery L."/>
            <person name="Ihrmark K."/>
            <person name="Kuo A."/>
            <person name="LaButti K."/>
            <person name="Lipzen A."/>
            <person name="Morin E."/>
            <person name="Grigoriev I.V."/>
            <person name="Henrissat B."/>
            <person name="Lindahl B."/>
            <person name="Martin F."/>
        </authorList>
    </citation>
    <scope>NUCLEOTIDE SEQUENCE</scope>
    <source>
        <strain evidence="1">JB14</strain>
    </source>
</reference>
<organism evidence="1 2">
    <name type="scientific">Gymnopus androsaceus JB14</name>
    <dbReference type="NCBI Taxonomy" id="1447944"/>
    <lineage>
        <taxon>Eukaryota</taxon>
        <taxon>Fungi</taxon>
        <taxon>Dikarya</taxon>
        <taxon>Basidiomycota</taxon>
        <taxon>Agaricomycotina</taxon>
        <taxon>Agaricomycetes</taxon>
        <taxon>Agaricomycetidae</taxon>
        <taxon>Agaricales</taxon>
        <taxon>Marasmiineae</taxon>
        <taxon>Omphalotaceae</taxon>
        <taxon>Gymnopus</taxon>
    </lineage>
</organism>
<name>A0A6A4HTE5_9AGAR</name>
<evidence type="ECO:0000313" key="2">
    <source>
        <dbReference type="Proteomes" id="UP000799118"/>
    </source>
</evidence>
<evidence type="ECO:0000313" key="1">
    <source>
        <dbReference type="EMBL" id="KAE9401000.1"/>
    </source>
</evidence>
<accession>A0A6A4HTE5</accession>
<gene>
    <name evidence="1" type="ORF">BT96DRAFT_919129</name>
</gene>
<dbReference type="EMBL" id="ML769451">
    <property type="protein sequence ID" value="KAE9401000.1"/>
    <property type="molecule type" value="Genomic_DNA"/>
</dbReference>
<dbReference type="OrthoDB" id="2884925at2759"/>
<proteinExistence type="predicted"/>
<sequence>MAEYLSQPRIEGPIWLESSDTQRLLERDSIRNILSPIRRAPAEILSEILELSCLPESGIFTASYDIIRHASVISRVCVAWRKAAYSTPRIWSKFCLSLRKHEMGMDRSKPGSSLGRLFGYI</sequence>
<keyword evidence="2" id="KW-1185">Reference proteome</keyword>
<dbReference type="AlphaFoldDB" id="A0A6A4HTE5"/>